<evidence type="ECO:0000259" key="7">
    <source>
        <dbReference type="PROSITE" id="PS50106"/>
    </source>
</evidence>
<evidence type="ECO:0000256" key="6">
    <source>
        <dbReference type="SAM" id="Coils"/>
    </source>
</evidence>
<keyword evidence="6" id="KW-0175">Coiled coil</keyword>
<name>A0ABQ1SLX1_9FLAO</name>
<dbReference type="InterPro" id="IPR001478">
    <property type="entry name" value="PDZ"/>
</dbReference>
<dbReference type="SUPFAM" id="SSF52096">
    <property type="entry name" value="ClpP/crotonase"/>
    <property type="match status" value="1"/>
</dbReference>
<evidence type="ECO:0000313" key="9">
    <source>
        <dbReference type="Proteomes" id="UP000599179"/>
    </source>
</evidence>
<dbReference type="InterPro" id="IPR036034">
    <property type="entry name" value="PDZ_sf"/>
</dbReference>
<dbReference type="SUPFAM" id="SSF50156">
    <property type="entry name" value="PDZ domain-like"/>
    <property type="match status" value="1"/>
</dbReference>
<dbReference type="Pfam" id="PF03572">
    <property type="entry name" value="Peptidase_S41"/>
    <property type="match status" value="1"/>
</dbReference>
<organism evidence="8 9">
    <name type="scientific">Psychroflexus planctonicus</name>
    <dbReference type="NCBI Taxonomy" id="1526575"/>
    <lineage>
        <taxon>Bacteria</taxon>
        <taxon>Pseudomonadati</taxon>
        <taxon>Bacteroidota</taxon>
        <taxon>Flavobacteriia</taxon>
        <taxon>Flavobacteriales</taxon>
        <taxon>Flavobacteriaceae</taxon>
        <taxon>Psychroflexus</taxon>
    </lineage>
</organism>
<dbReference type="PANTHER" id="PTHR32060:SF30">
    <property type="entry name" value="CARBOXY-TERMINAL PROCESSING PROTEASE CTPA"/>
    <property type="match status" value="1"/>
</dbReference>
<dbReference type="SMART" id="SM00228">
    <property type="entry name" value="PDZ"/>
    <property type="match status" value="1"/>
</dbReference>
<dbReference type="CDD" id="cd07560">
    <property type="entry name" value="Peptidase_S41_CPP"/>
    <property type="match status" value="1"/>
</dbReference>
<dbReference type="InterPro" id="IPR004447">
    <property type="entry name" value="Peptidase_S41A"/>
</dbReference>
<dbReference type="InterPro" id="IPR029045">
    <property type="entry name" value="ClpP/crotonase-like_dom_sf"/>
</dbReference>
<dbReference type="EMBL" id="BMGM01000009">
    <property type="protein sequence ID" value="GGE41170.1"/>
    <property type="molecule type" value="Genomic_DNA"/>
</dbReference>
<comment type="similarity">
    <text evidence="1 5">Belongs to the peptidase S41A family.</text>
</comment>
<evidence type="ECO:0000256" key="5">
    <source>
        <dbReference type="RuleBase" id="RU004404"/>
    </source>
</evidence>
<dbReference type="PROSITE" id="PS50106">
    <property type="entry name" value="PDZ"/>
    <property type="match status" value="1"/>
</dbReference>
<accession>A0ABQ1SLX1</accession>
<gene>
    <name evidence="8" type="primary">prc</name>
    <name evidence="8" type="ORF">GCM10010832_21500</name>
</gene>
<dbReference type="Gene3D" id="3.90.226.10">
    <property type="entry name" value="2-enoyl-CoA Hydratase, Chain A, domain 1"/>
    <property type="match status" value="1"/>
</dbReference>
<protein>
    <submittedName>
        <fullName evidence="8">Peptidase S41</fullName>
    </submittedName>
</protein>
<dbReference type="SMART" id="SM00245">
    <property type="entry name" value="TSPc"/>
    <property type="match status" value="1"/>
</dbReference>
<evidence type="ECO:0000256" key="2">
    <source>
        <dbReference type="ARBA" id="ARBA00022670"/>
    </source>
</evidence>
<reference evidence="9" key="1">
    <citation type="journal article" date="2019" name="Int. J. Syst. Evol. Microbiol.">
        <title>The Global Catalogue of Microorganisms (GCM) 10K type strain sequencing project: providing services to taxonomists for standard genome sequencing and annotation.</title>
        <authorList>
            <consortium name="The Broad Institute Genomics Platform"/>
            <consortium name="The Broad Institute Genome Sequencing Center for Infectious Disease"/>
            <person name="Wu L."/>
            <person name="Ma J."/>
        </authorList>
    </citation>
    <scope>NUCLEOTIDE SEQUENCE [LARGE SCALE GENOMIC DNA]</scope>
    <source>
        <strain evidence="9">CGMCC 1.12931</strain>
    </source>
</reference>
<evidence type="ECO:0000256" key="1">
    <source>
        <dbReference type="ARBA" id="ARBA00009179"/>
    </source>
</evidence>
<feature type="coiled-coil region" evidence="6">
    <location>
        <begin position="462"/>
        <end position="489"/>
    </location>
</feature>
<keyword evidence="4 5" id="KW-0720">Serine protease</keyword>
<keyword evidence="3 5" id="KW-0378">Hydrolase</keyword>
<evidence type="ECO:0000313" key="8">
    <source>
        <dbReference type="EMBL" id="GGE41170.1"/>
    </source>
</evidence>
<sequence length="539" mass="60670">MKKKIYISVLSIGILISVGFTTVKTDFFEIAKQIEIFTTLFKEVNMNYVDEINTAELMNTAITAMLNDLDPYTQFYNEQDVQDARIQQSANFSSIGAGIRLQNEKVVLTQISKDGPADEAGLQIGDVLQKVEGIALSGNLEEAENLLKGSPGSKLKIEFLRKEKLQKTELTRINEKENAVPFYDLLADQTGYIVLSQFTRTASKEVENAVKELKSQGAKQILLDLRNNPGGLLGEAVNVTNIFVPKDVQITFTKSAIEKYNANYVTQNRPVDTEIPLAVLINERSASASEIVSGSIQDLDRGVIIGNRSFGKGLVQRPKNLSYGTSAKITISRYYTPSGRCIQALQYQDGKAIRNTEDAYNEFTTKNGRKVFDGGGIMPDISIEDAKVEGITQALLQKFLIFDFATQYFYDNEIEKIEDFQLSDRDFKKFVTFTEEKGFEFENETEKHFQKMLAAAEDEALKTVLNKEIEALQEGLADAKKDALVQQKEQIMKLLSREIVQRYFYEEGVFNYDIQQGEEIKTAQEILTNQSNYNAILQP</sequence>
<proteinExistence type="inferred from homology"/>
<keyword evidence="9" id="KW-1185">Reference proteome</keyword>
<dbReference type="Proteomes" id="UP000599179">
    <property type="component" value="Unassembled WGS sequence"/>
</dbReference>
<keyword evidence="2 5" id="KW-0645">Protease</keyword>
<evidence type="ECO:0000256" key="4">
    <source>
        <dbReference type="ARBA" id="ARBA00022825"/>
    </source>
</evidence>
<dbReference type="PANTHER" id="PTHR32060">
    <property type="entry name" value="TAIL-SPECIFIC PROTEASE"/>
    <property type="match status" value="1"/>
</dbReference>
<dbReference type="Pfam" id="PF13180">
    <property type="entry name" value="PDZ_2"/>
    <property type="match status" value="1"/>
</dbReference>
<dbReference type="NCBIfam" id="TIGR00225">
    <property type="entry name" value="prc"/>
    <property type="match status" value="1"/>
</dbReference>
<dbReference type="InterPro" id="IPR005151">
    <property type="entry name" value="Tail-specific_protease"/>
</dbReference>
<dbReference type="Gene3D" id="2.30.42.10">
    <property type="match status" value="1"/>
</dbReference>
<dbReference type="Gene3D" id="3.30.750.44">
    <property type="match status" value="1"/>
</dbReference>
<comment type="caution">
    <text evidence="8">The sequence shown here is derived from an EMBL/GenBank/DDBJ whole genome shotgun (WGS) entry which is preliminary data.</text>
</comment>
<evidence type="ECO:0000256" key="3">
    <source>
        <dbReference type="ARBA" id="ARBA00022801"/>
    </source>
</evidence>
<feature type="domain" description="PDZ" evidence="7">
    <location>
        <begin position="83"/>
        <end position="152"/>
    </location>
</feature>
<dbReference type="RefSeq" id="WP_188459129.1">
    <property type="nucleotide sequence ID" value="NZ_BMGM01000009.1"/>
</dbReference>